<evidence type="ECO:0000256" key="3">
    <source>
        <dbReference type="ARBA" id="ARBA00012755"/>
    </source>
</evidence>
<comment type="similarity">
    <text evidence="2 7">Belongs to the glycosyl hydrolase 27 family.</text>
</comment>
<proteinExistence type="inferred from homology"/>
<feature type="signal peptide" evidence="8">
    <location>
        <begin position="1"/>
        <end position="17"/>
    </location>
</feature>
<evidence type="ECO:0000256" key="5">
    <source>
        <dbReference type="ARBA" id="ARBA00022801"/>
    </source>
</evidence>
<dbReference type="PANTHER" id="PTHR11452:SF61">
    <property type="entry name" value="ALPHA-GALACTOSIDASE B-RELATED"/>
    <property type="match status" value="1"/>
</dbReference>
<evidence type="ECO:0000256" key="6">
    <source>
        <dbReference type="ARBA" id="ARBA00023295"/>
    </source>
</evidence>
<keyword evidence="5 7" id="KW-0378">Hydrolase</keyword>
<dbReference type="InterPro" id="IPR041233">
    <property type="entry name" value="Melibiase_C"/>
</dbReference>
<evidence type="ECO:0000313" key="10">
    <source>
        <dbReference type="EMBL" id="OAA33216.1"/>
    </source>
</evidence>
<dbReference type="InterPro" id="IPR013785">
    <property type="entry name" value="Aldolase_TIM"/>
</dbReference>
<dbReference type="PRINTS" id="PR00740">
    <property type="entry name" value="GLHYDRLASE27"/>
</dbReference>
<organism evidence="10 11">
    <name type="scientific">Moelleriella libera RCEF 2490</name>
    <dbReference type="NCBI Taxonomy" id="1081109"/>
    <lineage>
        <taxon>Eukaryota</taxon>
        <taxon>Fungi</taxon>
        <taxon>Dikarya</taxon>
        <taxon>Ascomycota</taxon>
        <taxon>Pezizomycotina</taxon>
        <taxon>Sordariomycetes</taxon>
        <taxon>Hypocreomycetidae</taxon>
        <taxon>Hypocreales</taxon>
        <taxon>Clavicipitaceae</taxon>
        <taxon>Moelleriella</taxon>
    </lineage>
</organism>
<dbReference type="InterPro" id="IPR002241">
    <property type="entry name" value="Glyco_hydro_27"/>
</dbReference>
<comment type="catalytic activity">
    <reaction evidence="1 7">
        <text>Hydrolysis of terminal, non-reducing alpha-D-galactose residues in alpha-D-galactosides, including galactose oligosaccharides, galactomannans and galactolipids.</text>
        <dbReference type="EC" id="3.2.1.22"/>
    </reaction>
</comment>
<evidence type="ECO:0000256" key="2">
    <source>
        <dbReference type="ARBA" id="ARBA00009743"/>
    </source>
</evidence>
<keyword evidence="6 7" id="KW-0326">Glycosidase</keyword>
<feature type="chain" id="PRO_5007880938" description="Alpha-galactosidase" evidence="8">
    <location>
        <begin position="18"/>
        <end position="438"/>
    </location>
</feature>
<gene>
    <name evidence="10" type="ORF">AAL_00681</name>
</gene>
<keyword evidence="11" id="KW-1185">Reference proteome</keyword>
<evidence type="ECO:0000256" key="4">
    <source>
        <dbReference type="ARBA" id="ARBA00022729"/>
    </source>
</evidence>
<dbReference type="AlphaFoldDB" id="A0A166V2V2"/>
<dbReference type="Pfam" id="PF17801">
    <property type="entry name" value="Melibiase_C"/>
    <property type="match status" value="1"/>
</dbReference>
<feature type="domain" description="Alpha galactosidase C-terminal" evidence="9">
    <location>
        <begin position="352"/>
        <end position="431"/>
    </location>
</feature>
<dbReference type="Pfam" id="PF16499">
    <property type="entry name" value="Melibiase_2"/>
    <property type="match status" value="2"/>
</dbReference>
<evidence type="ECO:0000313" key="11">
    <source>
        <dbReference type="Proteomes" id="UP000078544"/>
    </source>
</evidence>
<dbReference type="GO" id="GO:0005975">
    <property type="term" value="P:carbohydrate metabolic process"/>
    <property type="evidence" value="ECO:0007669"/>
    <property type="project" value="InterPro"/>
</dbReference>
<accession>A0A166V2V2</accession>
<evidence type="ECO:0000256" key="1">
    <source>
        <dbReference type="ARBA" id="ARBA00001255"/>
    </source>
</evidence>
<keyword evidence="4 8" id="KW-0732">Signal</keyword>
<dbReference type="CDD" id="cd14792">
    <property type="entry name" value="GH27"/>
    <property type="match status" value="1"/>
</dbReference>
<dbReference type="SUPFAM" id="SSF51011">
    <property type="entry name" value="Glycosyl hydrolase domain"/>
    <property type="match status" value="1"/>
</dbReference>
<dbReference type="InterPro" id="IPR013780">
    <property type="entry name" value="Glyco_hydro_b"/>
</dbReference>
<dbReference type="STRING" id="1081109.A0A166V2V2"/>
<comment type="caution">
    <text evidence="10">The sequence shown here is derived from an EMBL/GenBank/DDBJ whole genome shotgun (WGS) entry which is preliminary data.</text>
</comment>
<evidence type="ECO:0000259" key="9">
    <source>
        <dbReference type="Pfam" id="PF17801"/>
    </source>
</evidence>
<dbReference type="GO" id="GO:0004557">
    <property type="term" value="F:alpha-galactosidase activity"/>
    <property type="evidence" value="ECO:0007669"/>
    <property type="project" value="UniProtKB-EC"/>
</dbReference>
<evidence type="ECO:0000256" key="7">
    <source>
        <dbReference type="RuleBase" id="RU361168"/>
    </source>
</evidence>
<dbReference type="Gene3D" id="2.60.40.1180">
    <property type="entry name" value="Golgi alpha-mannosidase II"/>
    <property type="match status" value="1"/>
</dbReference>
<reference evidence="10 11" key="1">
    <citation type="journal article" date="2016" name="Genome Biol. Evol.">
        <title>Divergent and convergent evolution of fungal pathogenicity.</title>
        <authorList>
            <person name="Shang Y."/>
            <person name="Xiao G."/>
            <person name="Zheng P."/>
            <person name="Cen K."/>
            <person name="Zhan S."/>
            <person name="Wang C."/>
        </authorList>
    </citation>
    <scope>NUCLEOTIDE SEQUENCE [LARGE SCALE GENOMIC DNA]</scope>
    <source>
        <strain evidence="10 11">RCEF 2490</strain>
    </source>
</reference>
<dbReference type="PANTHER" id="PTHR11452">
    <property type="entry name" value="ALPHA-GALACTOSIDASE/ALPHA-N-ACETYLGALACTOSAMINIDASE"/>
    <property type="match status" value="1"/>
</dbReference>
<dbReference type="SUPFAM" id="SSF51445">
    <property type="entry name" value="(Trans)glycosidases"/>
    <property type="match status" value="1"/>
</dbReference>
<dbReference type="Gene3D" id="3.20.20.70">
    <property type="entry name" value="Aldolase class I"/>
    <property type="match status" value="1"/>
</dbReference>
<evidence type="ECO:0000256" key="8">
    <source>
        <dbReference type="SAM" id="SignalP"/>
    </source>
</evidence>
<dbReference type="InterPro" id="IPR017853">
    <property type="entry name" value="GH"/>
</dbReference>
<dbReference type="OrthoDB" id="5795902at2759"/>
<keyword evidence="7" id="KW-1015">Disulfide bond</keyword>
<protein>
    <recommendedName>
        <fullName evidence="3 7">Alpha-galactosidase</fullName>
        <ecNumber evidence="3 7">3.2.1.22</ecNumber>
    </recommendedName>
    <alternativeName>
        <fullName evidence="7">Melibiase</fullName>
    </alternativeName>
</protein>
<dbReference type="EC" id="3.2.1.22" evidence="3 7"/>
<sequence length="438" mass="49035">MSALLLLVLFFSASCHGIVTKSGIGKLPTLGWNSWNMYGCNIDEAKFLSSAQEFVKLGLKDAGYQYINIDDCWSLKTRQNGHIIPDRSKFPDGIDGLAKKVHDMGLKIGIYSSAGTLTCAGYPASLENEDVDAADWAAWGIDYLKYDNCNIPNQWRDQYTACDFDWQPVDSRGRCSRERTKDLAPDGYNWRTSKSFERFTRMKDALARQSHEIVYSMCIWGTADVFSWGNDTAISWRLSNDIDPSWNRVKNILNQATFHLDSVGFWGHNDADMLEVGNGLTLAEARSHFAFWAAMKSPLLIGTNLTALSRDEVAVLKNRRLLAFNQDDVVGAPARPYRWGTNPDGTYDAARPAEFWSGDSKDGVLVLMLNTQDQPQTKVARWADVPQFQSKEEQQEMTNGNRRVVDVWSGRDLGCMGQYSANVGAHDTAAILVSKQTC</sequence>
<dbReference type="EMBL" id="AZGY01000001">
    <property type="protein sequence ID" value="OAA33216.1"/>
    <property type="molecule type" value="Genomic_DNA"/>
</dbReference>
<name>A0A166V2V2_9HYPO</name>
<dbReference type="Proteomes" id="UP000078544">
    <property type="component" value="Unassembled WGS sequence"/>
</dbReference>